<dbReference type="Proteomes" id="UP000095280">
    <property type="component" value="Unplaced"/>
</dbReference>
<evidence type="ECO:0000256" key="1">
    <source>
        <dbReference type="ARBA" id="ARBA00000900"/>
    </source>
</evidence>
<evidence type="ECO:0000256" key="3">
    <source>
        <dbReference type="ARBA" id="ARBA00022679"/>
    </source>
</evidence>
<dbReference type="Gene3D" id="3.30.40.10">
    <property type="entry name" value="Zinc/RING finger domain, C3HC4 (zinc finger)"/>
    <property type="match status" value="1"/>
</dbReference>
<evidence type="ECO:0000256" key="2">
    <source>
        <dbReference type="ARBA" id="ARBA00012483"/>
    </source>
</evidence>
<evidence type="ECO:0000313" key="8">
    <source>
        <dbReference type="WBParaSite" id="snap_masked-unitig_10233-processed-gene-0.1-mRNA-1"/>
    </source>
</evidence>
<dbReference type="Pfam" id="PF00134">
    <property type="entry name" value="Cyclin_N"/>
    <property type="match status" value="1"/>
</dbReference>
<keyword evidence="3" id="KW-0808">Transferase</keyword>
<name>A0A1I8JL17_9PLAT</name>
<dbReference type="GO" id="GO:0000151">
    <property type="term" value="C:ubiquitin ligase complex"/>
    <property type="evidence" value="ECO:0007669"/>
    <property type="project" value="InterPro"/>
</dbReference>
<dbReference type="WBParaSite" id="snap_masked-unitig_10233-processed-gene-0.1-mRNA-1">
    <property type="protein sequence ID" value="snap_masked-unitig_10233-processed-gene-0.1-mRNA-1"/>
    <property type="gene ID" value="snap_masked-unitig_10233-processed-gene-0.1"/>
</dbReference>
<evidence type="ECO:0000313" key="7">
    <source>
        <dbReference type="Proteomes" id="UP000095280"/>
    </source>
</evidence>
<evidence type="ECO:0000256" key="4">
    <source>
        <dbReference type="RuleBase" id="RU000383"/>
    </source>
</evidence>
<dbReference type="EC" id="2.3.2.27" evidence="2"/>
<feature type="region of interest" description="Disordered" evidence="5">
    <location>
        <begin position="68"/>
        <end position="142"/>
    </location>
</feature>
<dbReference type="GO" id="GO:0061630">
    <property type="term" value="F:ubiquitin protein ligase activity"/>
    <property type="evidence" value="ECO:0007669"/>
    <property type="project" value="UniProtKB-EC"/>
</dbReference>
<dbReference type="InterPro" id="IPR006671">
    <property type="entry name" value="Cyclin_N"/>
</dbReference>
<evidence type="ECO:0000256" key="5">
    <source>
        <dbReference type="SAM" id="MobiDB-lite"/>
    </source>
</evidence>
<dbReference type="InterPro" id="IPR043540">
    <property type="entry name" value="RING1/RING2"/>
</dbReference>
<dbReference type="InterPro" id="IPR013763">
    <property type="entry name" value="Cyclin-like_dom"/>
</dbReference>
<dbReference type="GO" id="GO:0031519">
    <property type="term" value="C:PcG protein complex"/>
    <property type="evidence" value="ECO:0007669"/>
    <property type="project" value="TreeGrafter"/>
</dbReference>
<dbReference type="SMART" id="SM00385">
    <property type="entry name" value="CYCLIN"/>
    <property type="match status" value="1"/>
</dbReference>
<feature type="compositionally biased region" description="Basic residues" evidence="5">
    <location>
        <begin position="129"/>
        <end position="138"/>
    </location>
</feature>
<accession>A0A1I8JL17</accession>
<dbReference type="Gene3D" id="3.10.20.90">
    <property type="entry name" value="Phosphatidylinositol 3-kinase Catalytic Subunit, Chain A, domain 1"/>
    <property type="match status" value="1"/>
</dbReference>
<organism evidence="7 8">
    <name type="scientific">Macrostomum lignano</name>
    <dbReference type="NCBI Taxonomy" id="282301"/>
    <lineage>
        <taxon>Eukaryota</taxon>
        <taxon>Metazoa</taxon>
        <taxon>Spiralia</taxon>
        <taxon>Lophotrochozoa</taxon>
        <taxon>Platyhelminthes</taxon>
        <taxon>Rhabditophora</taxon>
        <taxon>Macrostomorpha</taxon>
        <taxon>Macrostomida</taxon>
        <taxon>Macrostomidae</taxon>
        <taxon>Macrostomum</taxon>
    </lineage>
</organism>
<dbReference type="Gene3D" id="1.10.472.10">
    <property type="entry name" value="Cyclin-like"/>
    <property type="match status" value="2"/>
</dbReference>
<feature type="compositionally biased region" description="Polar residues" evidence="5">
    <location>
        <begin position="95"/>
        <end position="128"/>
    </location>
</feature>
<dbReference type="InterPro" id="IPR013083">
    <property type="entry name" value="Znf_RING/FYVE/PHD"/>
</dbReference>
<comment type="catalytic activity">
    <reaction evidence="1">
        <text>S-ubiquitinyl-[E2 ubiquitin-conjugating enzyme]-L-cysteine + [acceptor protein]-L-lysine = [E2 ubiquitin-conjugating enzyme]-L-cysteine + N(6)-ubiquitinyl-[acceptor protein]-L-lysine.</text>
        <dbReference type="EC" id="2.3.2.27"/>
    </reaction>
</comment>
<dbReference type="GO" id="GO:0003682">
    <property type="term" value="F:chromatin binding"/>
    <property type="evidence" value="ECO:0007669"/>
    <property type="project" value="TreeGrafter"/>
</dbReference>
<dbReference type="PANTHER" id="PTHR46076:SF3">
    <property type="entry name" value="E3 UBIQUITIN-PROTEIN LIGASE RING1"/>
    <property type="match status" value="1"/>
</dbReference>
<protein>
    <recommendedName>
        <fullName evidence="2">RING-type E3 ubiquitin transferase</fullName>
        <ecNumber evidence="2">2.3.2.27</ecNumber>
    </recommendedName>
</protein>
<dbReference type="PANTHER" id="PTHR46076">
    <property type="entry name" value="E3 UBIQUITIN-PROTEIN LIGASE RING1 / RING 2 FAMILY MEMBER"/>
    <property type="match status" value="1"/>
</dbReference>
<reference evidence="8" key="1">
    <citation type="submission" date="2016-11" db="UniProtKB">
        <authorList>
            <consortium name="WormBaseParasite"/>
        </authorList>
    </citation>
    <scope>IDENTIFICATION</scope>
</reference>
<sequence length="478" mass="51131">VCIITALRSGNKECPTCRKKLVSKRSLRHDPNFDQLIAKIYPSREEFEAHEERVLAKLSKFASTVSCDSAASGGAGGEPGSQQRPHGGAKKRQRPSSSQQAAGSTAHQQQADDADEISSNGSVDNHISSNHHHGYGNKRSRDDADSCLGNGAAANRGGAASSSARIASTFSSASVDTDIELLLKPLPSWSAGRGVETKYLKTVCTATVAHLISYLRLRHSLDRPEATSSMVLIDKENSSAACGGGPMAGANSRASVASSNGSRVTKAKSKCSAASSSRSSLQLALRAAAAAAAAAVAAEAKDIDANNCKVSQPYWPEVMDQLFESEASYRLPLGFSVQVHERCSTDSLHLGVALADHACLRLPFSERLYQLVASVCFFIACKVVERFPPKVSKLVYLTDNAYTNKEFLRMELSVLEALEFRLHSPTVTQFLARLLEASACDLRDQQHGDGKLSLHRVCCAYIADLGLLDLDLAHQPAS</sequence>
<proteinExistence type="inferred from homology"/>
<keyword evidence="4" id="KW-0195">Cyclin</keyword>
<dbReference type="CDD" id="cd20542">
    <property type="entry name" value="CYCLIN_CNTD2"/>
    <property type="match status" value="1"/>
</dbReference>
<dbReference type="AlphaFoldDB" id="A0A1I8JL17"/>
<evidence type="ECO:0000259" key="6">
    <source>
        <dbReference type="SMART" id="SM00385"/>
    </source>
</evidence>
<feature type="domain" description="Cyclin-like" evidence="6">
    <location>
        <begin position="335"/>
        <end position="416"/>
    </location>
</feature>
<dbReference type="SUPFAM" id="SSF47954">
    <property type="entry name" value="Cyclin-like"/>
    <property type="match status" value="1"/>
</dbReference>
<comment type="similarity">
    <text evidence="4">Belongs to the cyclin family.</text>
</comment>
<dbReference type="InterPro" id="IPR036915">
    <property type="entry name" value="Cyclin-like_sf"/>
</dbReference>
<keyword evidence="7" id="KW-1185">Reference proteome</keyword>